<keyword evidence="2 6" id="KW-0645">Protease</keyword>
<evidence type="ECO:0000259" key="9">
    <source>
        <dbReference type="PROSITE" id="PS51767"/>
    </source>
</evidence>
<dbReference type="SUPFAM" id="SSF50630">
    <property type="entry name" value="Acid proteases"/>
    <property type="match status" value="1"/>
</dbReference>
<dbReference type="InterPro" id="IPR001969">
    <property type="entry name" value="Aspartic_peptidase_AS"/>
</dbReference>
<accession>A0A0D2MQF5</accession>
<dbReference type="GO" id="GO:0004190">
    <property type="term" value="F:aspartic-type endopeptidase activity"/>
    <property type="evidence" value="ECO:0007669"/>
    <property type="project" value="UniProtKB-KW"/>
</dbReference>
<dbReference type="EMBL" id="KN817528">
    <property type="protein sequence ID" value="KJA26203.1"/>
    <property type="molecule type" value="Genomic_DNA"/>
</dbReference>
<organism evidence="10 11">
    <name type="scientific">Hypholoma sublateritium (strain FD-334 SS-4)</name>
    <dbReference type="NCBI Taxonomy" id="945553"/>
    <lineage>
        <taxon>Eukaryota</taxon>
        <taxon>Fungi</taxon>
        <taxon>Dikarya</taxon>
        <taxon>Basidiomycota</taxon>
        <taxon>Agaricomycotina</taxon>
        <taxon>Agaricomycetes</taxon>
        <taxon>Agaricomycetidae</taxon>
        <taxon>Agaricales</taxon>
        <taxon>Agaricineae</taxon>
        <taxon>Strophariaceae</taxon>
        <taxon>Hypholoma</taxon>
    </lineage>
</organism>
<evidence type="ECO:0000256" key="5">
    <source>
        <dbReference type="PIRSR" id="PIRSR601461-1"/>
    </source>
</evidence>
<keyword evidence="11" id="KW-1185">Reference proteome</keyword>
<dbReference type="InterPro" id="IPR033121">
    <property type="entry name" value="PEPTIDASE_A1"/>
</dbReference>
<protein>
    <recommendedName>
        <fullName evidence="9">Peptidase A1 domain-containing protein</fullName>
    </recommendedName>
</protein>
<dbReference type="PRINTS" id="PR00792">
    <property type="entry name" value="PEPSIN"/>
</dbReference>
<dbReference type="PANTHER" id="PTHR47966:SF51">
    <property type="entry name" value="BETA-SITE APP-CLEAVING ENZYME, ISOFORM A-RELATED"/>
    <property type="match status" value="1"/>
</dbReference>
<evidence type="ECO:0000256" key="2">
    <source>
        <dbReference type="ARBA" id="ARBA00022670"/>
    </source>
</evidence>
<dbReference type="Proteomes" id="UP000054270">
    <property type="component" value="Unassembled WGS sequence"/>
</dbReference>
<evidence type="ECO:0000256" key="8">
    <source>
        <dbReference type="SAM" id="SignalP"/>
    </source>
</evidence>
<dbReference type="GO" id="GO:0006508">
    <property type="term" value="P:proteolysis"/>
    <property type="evidence" value="ECO:0007669"/>
    <property type="project" value="UniProtKB-KW"/>
</dbReference>
<dbReference type="InterPro" id="IPR001461">
    <property type="entry name" value="Aspartic_peptidase_A1"/>
</dbReference>
<dbReference type="OrthoDB" id="771136at2759"/>
<keyword evidence="8" id="KW-0732">Signal</keyword>
<dbReference type="PROSITE" id="PS00141">
    <property type="entry name" value="ASP_PROTEASE"/>
    <property type="match status" value="2"/>
</dbReference>
<evidence type="ECO:0000256" key="3">
    <source>
        <dbReference type="ARBA" id="ARBA00022750"/>
    </source>
</evidence>
<dbReference type="CDD" id="cd05471">
    <property type="entry name" value="pepsin_like"/>
    <property type="match status" value="1"/>
</dbReference>
<evidence type="ECO:0000256" key="7">
    <source>
        <dbReference type="SAM" id="MobiDB-lite"/>
    </source>
</evidence>
<gene>
    <name evidence="10" type="ORF">HYPSUDRAFT_36452</name>
</gene>
<dbReference type="Pfam" id="PF00026">
    <property type="entry name" value="Asp"/>
    <property type="match status" value="1"/>
</dbReference>
<dbReference type="InterPro" id="IPR034164">
    <property type="entry name" value="Pepsin-like_dom"/>
</dbReference>
<evidence type="ECO:0000256" key="4">
    <source>
        <dbReference type="ARBA" id="ARBA00022801"/>
    </source>
</evidence>
<reference evidence="11" key="1">
    <citation type="submission" date="2014-04" db="EMBL/GenBank/DDBJ databases">
        <title>Evolutionary Origins and Diversification of the Mycorrhizal Mutualists.</title>
        <authorList>
            <consortium name="DOE Joint Genome Institute"/>
            <consortium name="Mycorrhizal Genomics Consortium"/>
            <person name="Kohler A."/>
            <person name="Kuo A."/>
            <person name="Nagy L.G."/>
            <person name="Floudas D."/>
            <person name="Copeland A."/>
            <person name="Barry K.W."/>
            <person name="Cichocki N."/>
            <person name="Veneault-Fourrey C."/>
            <person name="LaButti K."/>
            <person name="Lindquist E.A."/>
            <person name="Lipzen A."/>
            <person name="Lundell T."/>
            <person name="Morin E."/>
            <person name="Murat C."/>
            <person name="Riley R."/>
            <person name="Ohm R."/>
            <person name="Sun H."/>
            <person name="Tunlid A."/>
            <person name="Henrissat B."/>
            <person name="Grigoriev I.V."/>
            <person name="Hibbett D.S."/>
            <person name="Martin F."/>
        </authorList>
    </citation>
    <scope>NUCLEOTIDE SEQUENCE [LARGE SCALE GENOMIC DNA]</scope>
    <source>
        <strain evidence="11">FD-334 SS-4</strain>
    </source>
</reference>
<dbReference type="PROSITE" id="PS51767">
    <property type="entry name" value="PEPTIDASE_A1"/>
    <property type="match status" value="1"/>
</dbReference>
<keyword evidence="4 6" id="KW-0378">Hydrolase</keyword>
<sequence length="507" mass="51776">MGPLILALSLLSLADVLVIGDPIHVPVRRLHTGQKSDLNEIAHRVRVKYGFPEILPSGRRRRASSASIPTVDQDVDSSYFASVTVGTPPQNLGVILDTGSSDLWFAGTSCRGCSGQIPVFDPSASSSFQGGTTGTSNAPGSTALGSPIEIQYGSGTVSGSIAEDTVTMGGFTVQNQKIVNVDNIDGNILVADPQGASGLMGLAFTSLAQTEATPFWLALANSNQFSSPEIAFWLARSTNPEAQDVAGGVFTLGGTNSSLFTGDIEFLNIPTNPLQFWALPLTTVQVNGATVKIQSANMPAAIDTGTSLIAGPTEDVAAIWAAVPGSGPSPSNQGFFNFPCSTPVSVSISFGGKTWPISELDIVFTTEPEDNSKCIGSIFGVTIPPNSGTPSWIFGDTFLKNVYSVFRSNPPSVGFAQLSSITGSGAGSSVPSATLAPTTSISPPITGLPQPTVSGVTGSNGNGGSTVIASSSTATTTGAGQVISSAESIKASILLILASAVLTIANL</sequence>
<evidence type="ECO:0000256" key="6">
    <source>
        <dbReference type="RuleBase" id="RU000454"/>
    </source>
</evidence>
<dbReference type="STRING" id="945553.A0A0D2MQF5"/>
<dbReference type="Gene3D" id="2.40.70.10">
    <property type="entry name" value="Acid Proteases"/>
    <property type="match status" value="2"/>
</dbReference>
<proteinExistence type="inferred from homology"/>
<feature type="signal peptide" evidence="8">
    <location>
        <begin position="1"/>
        <end position="20"/>
    </location>
</feature>
<feature type="domain" description="Peptidase A1" evidence="9">
    <location>
        <begin position="79"/>
        <end position="416"/>
    </location>
</feature>
<feature type="region of interest" description="Disordered" evidence="7">
    <location>
        <begin position="124"/>
        <end position="144"/>
    </location>
</feature>
<feature type="active site" evidence="5">
    <location>
        <position position="97"/>
    </location>
</feature>
<dbReference type="FunFam" id="2.40.70.10:FF:000115">
    <property type="entry name" value="Lysosomal aspartic protease"/>
    <property type="match status" value="1"/>
</dbReference>
<dbReference type="OMA" id="PRTERWE"/>
<feature type="compositionally biased region" description="Low complexity" evidence="7">
    <location>
        <begin position="124"/>
        <end position="136"/>
    </location>
</feature>
<feature type="active site" evidence="5">
    <location>
        <position position="303"/>
    </location>
</feature>
<name>A0A0D2MQF5_HYPSF</name>
<evidence type="ECO:0000313" key="11">
    <source>
        <dbReference type="Proteomes" id="UP000054270"/>
    </source>
</evidence>
<feature type="region of interest" description="Disordered" evidence="7">
    <location>
        <begin position="440"/>
        <end position="461"/>
    </location>
</feature>
<dbReference type="InterPro" id="IPR021109">
    <property type="entry name" value="Peptidase_aspartic_dom_sf"/>
</dbReference>
<keyword evidence="3 6" id="KW-0064">Aspartyl protease</keyword>
<evidence type="ECO:0000256" key="1">
    <source>
        <dbReference type="ARBA" id="ARBA00007447"/>
    </source>
</evidence>
<feature type="chain" id="PRO_5002247154" description="Peptidase A1 domain-containing protein" evidence="8">
    <location>
        <begin position="21"/>
        <end position="507"/>
    </location>
</feature>
<evidence type="ECO:0000313" key="10">
    <source>
        <dbReference type="EMBL" id="KJA26203.1"/>
    </source>
</evidence>
<dbReference type="PANTHER" id="PTHR47966">
    <property type="entry name" value="BETA-SITE APP-CLEAVING ENZYME, ISOFORM A-RELATED"/>
    <property type="match status" value="1"/>
</dbReference>
<dbReference type="AlphaFoldDB" id="A0A0D2MQF5"/>
<comment type="similarity">
    <text evidence="1 6">Belongs to the peptidase A1 family.</text>
</comment>